<proteinExistence type="predicted"/>
<feature type="transmembrane region" description="Helical" evidence="1">
    <location>
        <begin position="178"/>
        <end position="200"/>
    </location>
</feature>
<evidence type="ECO:0000313" key="3">
    <source>
        <dbReference type="Proteomes" id="UP000812270"/>
    </source>
</evidence>
<reference evidence="2" key="1">
    <citation type="submission" date="2021-06" db="EMBL/GenBank/DDBJ databases">
        <authorList>
            <person name="Huq M.A."/>
        </authorList>
    </citation>
    <scope>NUCLEOTIDE SEQUENCE</scope>
    <source>
        <strain evidence="2">MAH-26</strain>
    </source>
</reference>
<dbReference type="AlphaFoldDB" id="A0A9E2W7A4"/>
<gene>
    <name evidence="2" type="ORF">KTO63_03910</name>
</gene>
<dbReference type="EMBL" id="JAHSPG010000002">
    <property type="protein sequence ID" value="MBV4356281.1"/>
    <property type="molecule type" value="Genomic_DNA"/>
</dbReference>
<keyword evidence="1" id="KW-0472">Membrane</keyword>
<organism evidence="2 3">
    <name type="scientific">Pinibacter aurantiacus</name>
    <dbReference type="NCBI Taxonomy" id="2851599"/>
    <lineage>
        <taxon>Bacteria</taxon>
        <taxon>Pseudomonadati</taxon>
        <taxon>Bacteroidota</taxon>
        <taxon>Chitinophagia</taxon>
        <taxon>Chitinophagales</taxon>
        <taxon>Chitinophagaceae</taxon>
        <taxon>Pinibacter</taxon>
    </lineage>
</organism>
<dbReference type="RefSeq" id="WP_217789840.1">
    <property type="nucleotide sequence ID" value="NZ_JAHSPG010000002.1"/>
</dbReference>
<evidence type="ECO:0000256" key="1">
    <source>
        <dbReference type="SAM" id="Phobius"/>
    </source>
</evidence>
<keyword evidence="1" id="KW-0812">Transmembrane</keyword>
<comment type="caution">
    <text evidence="2">The sequence shown here is derived from an EMBL/GenBank/DDBJ whole genome shotgun (WGS) entry which is preliminary data.</text>
</comment>
<feature type="transmembrane region" description="Helical" evidence="1">
    <location>
        <begin position="89"/>
        <end position="113"/>
    </location>
</feature>
<dbReference type="Proteomes" id="UP000812270">
    <property type="component" value="Unassembled WGS sequence"/>
</dbReference>
<feature type="transmembrane region" description="Helical" evidence="1">
    <location>
        <begin position="119"/>
        <end position="142"/>
    </location>
</feature>
<keyword evidence="3" id="KW-1185">Reference proteome</keyword>
<sequence>MNFNFYEQFQNHSNEELITIVRQTDAYQPEAVAAAYQHLNERQVSENEILGIEEISESNYTGGTSEDGQEDLLVPYIQEPSTSIFANKWINILLGIIAFRFFFKAGPTLWYFFKSTLSYIYLLNYNAFLIFVVPPILFLLIFKRTKWGWLLFFSLSLMQVIEFTVTTGLALAYGYINYFYPLLIATIYPALSAFTVFILWKNDVADLFNISKSTKQKTAMIVSVLSILILLAKQ</sequence>
<feature type="transmembrane region" description="Helical" evidence="1">
    <location>
        <begin position="216"/>
        <end position="232"/>
    </location>
</feature>
<name>A0A9E2W7A4_9BACT</name>
<keyword evidence="1" id="KW-1133">Transmembrane helix</keyword>
<protein>
    <submittedName>
        <fullName evidence="2">Uncharacterized protein</fullName>
    </submittedName>
</protein>
<feature type="transmembrane region" description="Helical" evidence="1">
    <location>
        <begin position="149"/>
        <end position="172"/>
    </location>
</feature>
<evidence type="ECO:0000313" key="2">
    <source>
        <dbReference type="EMBL" id="MBV4356281.1"/>
    </source>
</evidence>
<accession>A0A9E2W7A4</accession>